<reference evidence="1 2" key="1">
    <citation type="submission" date="2016-11" db="EMBL/GenBank/DDBJ databases">
        <authorList>
            <person name="Jaros S."/>
            <person name="Januszkiewicz K."/>
            <person name="Wedrychowicz H."/>
        </authorList>
    </citation>
    <scope>NUCLEOTIDE SEQUENCE [LARGE SCALE GENOMIC DNA]</scope>
    <source>
        <strain evidence="1 2">DSM 9297</strain>
    </source>
</reference>
<proteinExistence type="predicted"/>
<organism evidence="1 2">
    <name type="scientific">Halobaculum gomorrense</name>
    <dbReference type="NCBI Taxonomy" id="43928"/>
    <lineage>
        <taxon>Archaea</taxon>
        <taxon>Methanobacteriati</taxon>
        <taxon>Methanobacteriota</taxon>
        <taxon>Stenosarchaea group</taxon>
        <taxon>Halobacteria</taxon>
        <taxon>Halobacteriales</taxon>
        <taxon>Haloferacaceae</taxon>
        <taxon>Halobaculum</taxon>
    </lineage>
</organism>
<accession>A0A1M5J9S7</accession>
<gene>
    <name evidence="1" type="ORF">SAMN05443636_0012</name>
</gene>
<evidence type="ECO:0000313" key="1">
    <source>
        <dbReference type="EMBL" id="SHG37346.1"/>
    </source>
</evidence>
<evidence type="ECO:0000313" key="2">
    <source>
        <dbReference type="Proteomes" id="UP000184357"/>
    </source>
</evidence>
<dbReference type="AlphaFoldDB" id="A0A1M5J9S7"/>
<dbReference type="Proteomes" id="UP000184357">
    <property type="component" value="Unassembled WGS sequence"/>
</dbReference>
<dbReference type="EMBL" id="FQWV01000001">
    <property type="protein sequence ID" value="SHG37346.1"/>
    <property type="molecule type" value="Genomic_DNA"/>
</dbReference>
<sequence length="30" mass="3434">MITGPFSCEILYYFLNANRLVVGENSQLKL</sequence>
<protein>
    <submittedName>
        <fullName evidence="1">Uncharacterized protein</fullName>
    </submittedName>
</protein>
<name>A0A1M5J9S7_9EURY</name>
<keyword evidence="2" id="KW-1185">Reference proteome</keyword>